<name>A0ACC3NCY5_9PEZI</name>
<organism evidence="1 2">
    <name type="scientific">Vermiconidia calcicola</name>
    <dbReference type="NCBI Taxonomy" id="1690605"/>
    <lineage>
        <taxon>Eukaryota</taxon>
        <taxon>Fungi</taxon>
        <taxon>Dikarya</taxon>
        <taxon>Ascomycota</taxon>
        <taxon>Pezizomycotina</taxon>
        <taxon>Dothideomycetes</taxon>
        <taxon>Dothideomycetidae</taxon>
        <taxon>Mycosphaerellales</taxon>
        <taxon>Extremaceae</taxon>
        <taxon>Vermiconidia</taxon>
    </lineage>
</organism>
<keyword evidence="2" id="KW-1185">Reference proteome</keyword>
<dbReference type="EMBL" id="JAUTXU010000053">
    <property type="protein sequence ID" value="KAK3714777.1"/>
    <property type="molecule type" value="Genomic_DNA"/>
</dbReference>
<reference evidence="1" key="1">
    <citation type="submission" date="2023-07" db="EMBL/GenBank/DDBJ databases">
        <title>Black Yeasts Isolated from many extreme environments.</title>
        <authorList>
            <person name="Coleine C."/>
            <person name="Stajich J.E."/>
            <person name="Selbmann L."/>
        </authorList>
    </citation>
    <scope>NUCLEOTIDE SEQUENCE</scope>
    <source>
        <strain evidence="1">CCFEE 5714</strain>
    </source>
</reference>
<evidence type="ECO:0000313" key="1">
    <source>
        <dbReference type="EMBL" id="KAK3714777.1"/>
    </source>
</evidence>
<proteinExistence type="predicted"/>
<dbReference type="Proteomes" id="UP001281147">
    <property type="component" value="Unassembled WGS sequence"/>
</dbReference>
<gene>
    <name evidence="1" type="ORF">LTR37_007511</name>
</gene>
<accession>A0ACC3NCY5</accession>
<protein>
    <submittedName>
        <fullName evidence="1">Uncharacterized protein</fullName>
    </submittedName>
</protein>
<evidence type="ECO:0000313" key="2">
    <source>
        <dbReference type="Proteomes" id="UP001281147"/>
    </source>
</evidence>
<comment type="caution">
    <text evidence="1">The sequence shown here is derived from an EMBL/GenBank/DDBJ whole genome shotgun (WGS) entry which is preliminary data.</text>
</comment>
<sequence>MASSSQSSYSIDAVQPYRMRVSQKYLDLTKRKLELTRLPRDARNAPQRNNAGVSRLDLEPLIDHWMEKYDWRAQETFYNDTLPQFRVAMNGTRLHFVHKRSQSPAAIPLLFIHGRPESFIAVSKVIDALSNPIATPPRGDENVQSFHVVAPSIPGFGFSDPVAEGANNMQATADTFNALMAELGYHQYVCHGTGWGFGICRALALAHPESCIAIHTVNPEVPAPKFGISARVWLKYRIAKLIYAVLQRSTFGYTPEELTQAGSGGAPPLSTPTRASSSTPITSKRPQTAAYALCDSPPGLLAYMLDSIQPPSVAFKTPSHPQSLESLHPSTKPQSLGLGDVSSQWTPTALLTWTMLYWLPGPEVALRWLANSKSMVGSLWASHSSVPLGISHYREPVERGAAKVQSPPQWAKAYHRVAMLRRRDGRARFPAWERPAEVVLDIREFVELLGWTFPSYVAAAKG</sequence>